<evidence type="ECO:0000256" key="1">
    <source>
        <dbReference type="ARBA" id="ARBA00001962"/>
    </source>
</evidence>
<evidence type="ECO:0000313" key="2">
    <source>
        <dbReference type="EMBL" id="KAK2570313.1"/>
    </source>
</evidence>
<comment type="caution">
    <text evidence="2">The sequence shown here is derived from an EMBL/GenBank/DDBJ whole genome shotgun (WGS) entry which is preliminary data.</text>
</comment>
<keyword evidence="3" id="KW-1185">Reference proteome</keyword>
<protein>
    <recommendedName>
        <fullName evidence="4">Phytanoyl-CoA dioxygenase</fullName>
    </recommendedName>
</protein>
<organism evidence="2 3">
    <name type="scientific">Acropora cervicornis</name>
    <name type="common">Staghorn coral</name>
    <dbReference type="NCBI Taxonomy" id="6130"/>
    <lineage>
        <taxon>Eukaryota</taxon>
        <taxon>Metazoa</taxon>
        <taxon>Cnidaria</taxon>
        <taxon>Anthozoa</taxon>
        <taxon>Hexacorallia</taxon>
        <taxon>Scleractinia</taxon>
        <taxon>Astrocoeniina</taxon>
        <taxon>Acroporidae</taxon>
        <taxon>Acropora</taxon>
    </lineage>
</organism>
<dbReference type="AlphaFoldDB" id="A0AAD9QZD8"/>
<reference evidence="2" key="2">
    <citation type="journal article" date="2023" name="Science">
        <title>Genomic signatures of disease resistance in endangered staghorn corals.</title>
        <authorList>
            <person name="Vollmer S.V."/>
            <person name="Selwyn J.D."/>
            <person name="Despard B.A."/>
            <person name="Roesel C.L."/>
        </authorList>
    </citation>
    <scope>NUCLEOTIDE SEQUENCE</scope>
    <source>
        <strain evidence="2">K2</strain>
    </source>
</reference>
<dbReference type="Proteomes" id="UP001249851">
    <property type="component" value="Unassembled WGS sequence"/>
</dbReference>
<comment type="cofactor">
    <cofactor evidence="1">
        <name>Fe cation</name>
        <dbReference type="ChEBI" id="CHEBI:24875"/>
    </cofactor>
</comment>
<dbReference type="PANTHER" id="PTHR20883:SF49">
    <property type="entry name" value="PHYTANOYL-COA DIOXYGENASE"/>
    <property type="match status" value="1"/>
</dbReference>
<reference evidence="2" key="1">
    <citation type="journal article" date="2023" name="G3 (Bethesda)">
        <title>Whole genome assembly and annotation of the endangered Caribbean coral Acropora cervicornis.</title>
        <authorList>
            <person name="Selwyn J.D."/>
            <person name="Vollmer S.V."/>
        </authorList>
    </citation>
    <scope>NUCLEOTIDE SEQUENCE</scope>
    <source>
        <strain evidence="2">K2</strain>
    </source>
</reference>
<name>A0AAD9QZD8_ACRCE</name>
<accession>A0AAD9QZD8</accession>
<sequence>MPVRVPGMAVFSASSLLKFTRGCSRCLVTTQEINAFQDKGAICLRGVFRDWVENLKRGIAANHKNPSEMSKWLQSEDSETFYFNDFFNWRKIPEFEEFVFKSPAAEIAGKLMKSEFSVFYHEHVFTKDPGADRATPWHHDQAYYPVDGWKAITKESCIKFVSGSHKWGKWFIPIKFGSLANYEGDILEDDDKAFENAPDIHAESEKYKILSWDLQAHNYDMKIATPTLYDGCEEKTNLMITAPGDCIAFHMLTLHGAKQSVDAAGRQVVATRWLGEDATFSTRPWVTSPPFTGGLKPGECFHTSDTFPIVWRAKCRNHLQSKEINAFQDEGAICLRGVFRDWVENVKRGIAANIKNPSERSQCIQSEDSETFYFTDYFNWRKIPEFEEFMLKSPAAEIAGKLMKSEFSVFYHENVFTKDPGANCATPWHHDQAYYPVDGWKAITTESCVKFVSGSHKWGKHFIPKTFDSLANYEGDDKAFENVPDMDVESEKCKILSWNLEPGDCIAFHMLTLHGAKQSVDAAGRQVFVTRWLGEDATLTTTPWATSPPLYGGLKPGQSFHSNGTFPIVWRAKC</sequence>
<dbReference type="EMBL" id="JARQWQ010000008">
    <property type="protein sequence ID" value="KAK2570313.1"/>
    <property type="molecule type" value="Genomic_DNA"/>
</dbReference>
<dbReference type="InterPro" id="IPR008775">
    <property type="entry name" value="Phytyl_CoA_dOase-like"/>
</dbReference>
<dbReference type="Gene3D" id="2.60.120.620">
    <property type="entry name" value="q2cbj1_9rhob like domain"/>
    <property type="match status" value="2"/>
</dbReference>
<evidence type="ECO:0008006" key="4">
    <source>
        <dbReference type="Google" id="ProtNLM"/>
    </source>
</evidence>
<gene>
    <name evidence="2" type="ORF">P5673_005103</name>
</gene>
<proteinExistence type="predicted"/>
<dbReference type="PANTHER" id="PTHR20883">
    <property type="entry name" value="PHYTANOYL-COA DIOXYGENASE DOMAIN CONTAINING 1"/>
    <property type="match status" value="1"/>
</dbReference>
<dbReference type="SUPFAM" id="SSF51197">
    <property type="entry name" value="Clavaminate synthase-like"/>
    <property type="match status" value="2"/>
</dbReference>
<dbReference type="Pfam" id="PF05721">
    <property type="entry name" value="PhyH"/>
    <property type="match status" value="2"/>
</dbReference>
<evidence type="ECO:0000313" key="3">
    <source>
        <dbReference type="Proteomes" id="UP001249851"/>
    </source>
</evidence>